<keyword evidence="1" id="KW-0732">Signal</keyword>
<evidence type="ECO:0000256" key="1">
    <source>
        <dbReference type="SAM" id="SignalP"/>
    </source>
</evidence>
<dbReference type="AlphaFoldDB" id="A0A9N9PXA9"/>
<dbReference type="OrthoDB" id="5230873at2759"/>
<gene>
    <name evidence="2" type="ORF">HYFRA_00012983</name>
</gene>
<sequence>MFSVKSLASVLAISGLSSAAVMHKRADGITLYAYGSNIMANSVYYKNGLAFFGHGNTTQEGQTDITFKTTDDTSVSWTITPTSSSVSFPEPPALYINPSEGSFQQVGFAPNSNVPIGGVTSGFRFFGKSVAYESTSSDLQLQFYGKATETDGVFGLYWNGNVTGSNPDAFPVQVKSTPPNVPATAIGASMPIAKAKGSA</sequence>
<evidence type="ECO:0000313" key="2">
    <source>
        <dbReference type="EMBL" id="CAG8959120.1"/>
    </source>
</evidence>
<name>A0A9N9PXA9_9HELO</name>
<reference evidence="2" key="1">
    <citation type="submission" date="2021-07" db="EMBL/GenBank/DDBJ databases">
        <authorList>
            <person name="Durling M."/>
        </authorList>
    </citation>
    <scope>NUCLEOTIDE SEQUENCE</scope>
</reference>
<evidence type="ECO:0000313" key="3">
    <source>
        <dbReference type="Proteomes" id="UP000696280"/>
    </source>
</evidence>
<protein>
    <submittedName>
        <fullName evidence="2">Uncharacterized protein</fullName>
    </submittedName>
</protein>
<accession>A0A9N9PXA9</accession>
<dbReference type="Proteomes" id="UP000696280">
    <property type="component" value="Unassembled WGS sequence"/>
</dbReference>
<feature type="chain" id="PRO_5040105114" evidence="1">
    <location>
        <begin position="20"/>
        <end position="199"/>
    </location>
</feature>
<organism evidence="2 3">
    <name type="scientific">Hymenoscyphus fraxineus</name>
    <dbReference type="NCBI Taxonomy" id="746836"/>
    <lineage>
        <taxon>Eukaryota</taxon>
        <taxon>Fungi</taxon>
        <taxon>Dikarya</taxon>
        <taxon>Ascomycota</taxon>
        <taxon>Pezizomycotina</taxon>
        <taxon>Leotiomycetes</taxon>
        <taxon>Helotiales</taxon>
        <taxon>Helotiaceae</taxon>
        <taxon>Hymenoscyphus</taxon>
    </lineage>
</organism>
<dbReference type="EMBL" id="CAJVRL010000089">
    <property type="protein sequence ID" value="CAG8959120.1"/>
    <property type="molecule type" value="Genomic_DNA"/>
</dbReference>
<feature type="signal peptide" evidence="1">
    <location>
        <begin position="1"/>
        <end position="19"/>
    </location>
</feature>
<comment type="caution">
    <text evidence="2">The sequence shown here is derived from an EMBL/GenBank/DDBJ whole genome shotgun (WGS) entry which is preliminary data.</text>
</comment>
<proteinExistence type="predicted"/>
<keyword evidence="3" id="KW-1185">Reference proteome</keyword>